<dbReference type="SUPFAM" id="SSF52309">
    <property type="entry name" value="N-(deoxy)ribosyltransferase-like"/>
    <property type="match status" value="1"/>
</dbReference>
<gene>
    <name evidence="1" type="ORF">A2942_03985</name>
</gene>
<organism evidence="1 2">
    <name type="scientific">Candidatus Lloydbacteria bacterium RIFCSPLOWO2_01_FULL_50_20</name>
    <dbReference type="NCBI Taxonomy" id="1798665"/>
    <lineage>
        <taxon>Bacteria</taxon>
        <taxon>Candidatus Lloydiibacteriota</taxon>
    </lineage>
</organism>
<dbReference type="EMBL" id="MHLP01000005">
    <property type="protein sequence ID" value="OGZ13699.1"/>
    <property type="molecule type" value="Genomic_DNA"/>
</dbReference>
<comment type="caution">
    <text evidence="1">The sequence shown here is derived from an EMBL/GenBank/DDBJ whole genome shotgun (WGS) entry which is preliminary data.</text>
</comment>
<name>A0A1G2DJC0_9BACT</name>
<protein>
    <submittedName>
        <fullName evidence="1">Uncharacterized protein</fullName>
    </submittedName>
</protein>
<proteinExistence type="predicted"/>
<reference evidence="1 2" key="1">
    <citation type="journal article" date="2016" name="Nat. Commun.">
        <title>Thousands of microbial genomes shed light on interconnected biogeochemical processes in an aquifer system.</title>
        <authorList>
            <person name="Anantharaman K."/>
            <person name="Brown C.T."/>
            <person name="Hug L.A."/>
            <person name="Sharon I."/>
            <person name="Castelle C.J."/>
            <person name="Probst A.J."/>
            <person name="Thomas B.C."/>
            <person name="Singh A."/>
            <person name="Wilkins M.J."/>
            <person name="Karaoz U."/>
            <person name="Brodie E.L."/>
            <person name="Williams K.H."/>
            <person name="Hubbard S.S."/>
            <person name="Banfield J.F."/>
        </authorList>
    </citation>
    <scope>NUCLEOTIDE SEQUENCE [LARGE SCALE GENOMIC DNA]</scope>
</reference>
<evidence type="ECO:0000313" key="1">
    <source>
        <dbReference type="EMBL" id="OGZ13699.1"/>
    </source>
</evidence>
<accession>A0A1G2DJC0</accession>
<dbReference type="AlphaFoldDB" id="A0A1G2DJC0"/>
<dbReference type="STRING" id="1798665.A2942_03985"/>
<evidence type="ECO:0000313" key="2">
    <source>
        <dbReference type="Proteomes" id="UP000178534"/>
    </source>
</evidence>
<dbReference type="Proteomes" id="UP000178534">
    <property type="component" value="Unassembled WGS sequence"/>
</dbReference>
<sequence length="165" mass="18722">MNNGPLRHFSQEQLESIKKEKHNFESLLGIALAVLDAMPRNVTMVCGPITSGGLGSVGKNLEHFARVIAALDARGENVFTQLPFEAPMKRVKDTDGYYMGDNHLLEAFYLPLFRSGYVIRLSFIWGWASSYGTRWEHDRGTELGLDLRYLKERIEFLQPGESPFI</sequence>